<evidence type="ECO:0000313" key="1">
    <source>
        <dbReference type="EMBL" id="GFA92800.1"/>
    </source>
</evidence>
<protein>
    <submittedName>
        <fullName evidence="1">Uncharacterized protein</fullName>
    </submittedName>
</protein>
<proteinExistence type="predicted"/>
<dbReference type="AlphaFoldDB" id="A0A699KIE4"/>
<accession>A0A699KIE4</accession>
<comment type="caution">
    <text evidence="1">The sequence shown here is derived from an EMBL/GenBank/DDBJ whole genome shotgun (WGS) entry which is preliminary data.</text>
</comment>
<feature type="non-terminal residue" evidence="1">
    <location>
        <position position="67"/>
    </location>
</feature>
<gene>
    <name evidence="1" type="ORF">Tci_664772</name>
</gene>
<name>A0A699KIE4_TANCI</name>
<organism evidence="1">
    <name type="scientific">Tanacetum cinerariifolium</name>
    <name type="common">Dalmatian daisy</name>
    <name type="synonym">Chrysanthemum cinerariifolium</name>
    <dbReference type="NCBI Taxonomy" id="118510"/>
    <lineage>
        <taxon>Eukaryota</taxon>
        <taxon>Viridiplantae</taxon>
        <taxon>Streptophyta</taxon>
        <taxon>Embryophyta</taxon>
        <taxon>Tracheophyta</taxon>
        <taxon>Spermatophyta</taxon>
        <taxon>Magnoliopsida</taxon>
        <taxon>eudicotyledons</taxon>
        <taxon>Gunneridae</taxon>
        <taxon>Pentapetalae</taxon>
        <taxon>asterids</taxon>
        <taxon>campanulids</taxon>
        <taxon>Asterales</taxon>
        <taxon>Asteraceae</taxon>
        <taxon>Asteroideae</taxon>
        <taxon>Anthemideae</taxon>
        <taxon>Anthemidinae</taxon>
        <taxon>Tanacetum</taxon>
    </lineage>
</organism>
<sequence length="67" mass="7329">MAGVKTGFEPGLAVVEFERIDIPHDLPTPDTMERLGQVEEGHVMALEGSNTRLQDALGVERVRADNL</sequence>
<dbReference type="EMBL" id="BKCJ010515912">
    <property type="protein sequence ID" value="GFA92800.1"/>
    <property type="molecule type" value="Genomic_DNA"/>
</dbReference>
<reference evidence="1" key="1">
    <citation type="journal article" date="2019" name="Sci. Rep.">
        <title>Draft genome of Tanacetum cinerariifolium, the natural source of mosquito coil.</title>
        <authorList>
            <person name="Yamashiro T."/>
            <person name="Shiraishi A."/>
            <person name="Satake H."/>
            <person name="Nakayama K."/>
        </authorList>
    </citation>
    <scope>NUCLEOTIDE SEQUENCE</scope>
</reference>